<dbReference type="Gene3D" id="3.90.950.20">
    <property type="entry name" value="CinA-like"/>
    <property type="match status" value="1"/>
</dbReference>
<dbReference type="EMBL" id="MCRI01000004">
    <property type="protein sequence ID" value="ODN67614.1"/>
    <property type="molecule type" value="Genomic_DNA"/>
</dbReference>
<dbReference type="InterPro" id="IPR008136">
    <property type="entry name" value="CinA_C"/>
</dbReference>
<dbReference type="GO" id="GO:0019159">
    <property type="term" value="F:nicotinamide-nucleotide amidase activity"/>
    <property type="evidence" value="ECO:0007669"/>
    <property type="project" value="UniProtKB-EC"/>
</dbReference>
<feature type="domain" description="CinA C-terminal" evidence="1">
    <location>
        <begin position="11"/>
        <end position="162"/>
    </location>
</feature>
<accession>A0A1E3GUE3</accession>
<sequence>MQDYSDATLYQLTLQLAQALQSKGLRLVTAESCTGGWLAKCCTDLPGSSTWFEGGIVSYSNQIKQQHLDVKLSTLEQFGAVSEQTVIEMATGAVNNFDADIAVAISGIAGPDGGSAEKPVGTVCFAWADKQSAFCNTFLLRGNREFIRRQAVFIALDGLVKKLASTEYYA</sequence>
<evidence type="ECO:0000313" key="3">
    <source>
        <dbReference type="Proteomes" id="UP000094379"/>
    </source>
</evidence>
<dbReference type="RefSeq" id="WP_069295262.1">
    <property type="nucleotide sequence ID" value="NZ_MCRI01000004.1"/>
</dbReference>
<evidence type="ECO:0000259" key="1">
    <source>
        <dbReference type="Pfam" id="PF02464"/>
    </source>
</evidence>
<dbReference type="PATRIC" id="fig|291169.3.peg.725"/>
<reference evidence="2 3" key="1">
    <citation type="submission" date="2016-07" db="EMBL/GenBank/DDBJ databases">
        <title>Draft Genome Sequence of Methylophaga muralis Bur 1.</title>
        <authorList>
            <person name="Vasilenko O.V."/>
            <person name="Doronina N.V."/>
            <person name="Shmareva M.N."/>
            <person name="Tarlachkov S.V."/>
            <person name="Mustakhimov I."/>
            <person name="Trotsenko Y.A."/>
        </authorList>
    </citation>
    <scope>NUCLEOTIDE SEQUENCE [LARGE SCALE GENOMIC DNA]</scope>
    <source>
        <strain evidence="2 3">Bur 1</strain>
    </source>
</reference>
<keyword evidence="3" id="KW-1185">Reference proteome</keyword>
<name>A0A1E3GUE3_9GAMM</name>
<dbReference type="InterPro" id="IPR036653">
    <property type="entry name" value="CinA-like_C"/>
</dbReference>
<comment type="caution">
    <text evidence="2">The sequence shown here is derived from an EMBL/GenBank/DDBJ whole genome shotgun (WGS) entry which is preliminary data.</text>
</comment>
<dbReference type="NCBIfam" id="TIGR00199">
    <property type="entry name" value="PncC_domain"/>
    <property type="match status" value="1"/>
</dbReference>
<dbReference type="Proteomes" id="UP000094379">
    <property type="component" value="Unassembled WGS sequence"/>
</dbReference>
<protein>
    <submittedName>
        <fullName evidence="2">Nicotinamide-nucleotide amidohydrolase PncC</fullName>
        <ecNumber evidence="2">3.5.1.42</ecNumber>
    </submittedName>
</protein>
<dbReference type="STRING" id="291169.A9E74_00722"/>
<organism evidence="2 3">
    <name type="scientific">Methylophaga muralis</name>
    <dbReference type="NCBI Taxonomy" id="291169"/>
    <lineage>
        <taxon>Bacteria</taxon>
        <taxon>Pseudomonadati</taxon>
        <taxon>Pseudomonadota</taxon>
        <taxon>Gammaproteobacteria</taxon>
        <taxon>Thiotrichales</taxon>
        <taxon>Piscirickettsiaceae</taxon>
        <taxon>Methylophaga</taxon>
    </lineage>
</organism>
<dbReference type="Pfam" id="PF02464">
    <property type="entry name" value="CinA"/>
    <property type="match status" value="1"/>
</dbReference>
<dbReference type="AlphaFoldDB" id="A0A1E3GUE3"/>
<dbReference type="SUPFAM" id="SSF142433">
    <property type="entry name" value="CinA-like"/>
    <property type="match status" value="1"/>
</dbReference>
<proteinExistence type="predicted"/>
<dbReference type="EC" id="3.5.1.42" evidence="2"/>
<keyword evidence="2" id="KW-0378">Hydrolase</keyword>
<gene>
    <name evidence="2" type="primary">pncC</name>
    <name evidence="2" type="ORF">A9E74_00722</name>
</gene>
<evidence type="ECO:0000313" key="2">
    <source>
        <dbReference type="EMBL" id="ODN67614.1"/>
    </source>
</evidence>